<evidence type="ECO:0000313" key="2">
    <source>
        <dbReference type="Proteomes" id="UP000694892"/>
    </source>
</evidence>
<reference evidence="2" key="1">
    <citation type="journal article" date="2016" name="Nature">
        <title>Genome evolution in the allotetraploid frog Xenopus laevis.</title>
        <authorList>
            <person name="Session A.M."/>
            <person name="Uno Y."/>
            <person name="Kwon T."/>
            <person name="Chapman J.A."/>
            <person name="Toyoda A."/>
            <person name="Takahashi S."/>
            <person name="Fukui A."/>
            <person name="Hikosaka A."/>
            <person name="Suzuki A."/>
            <person name="Kondo M."/>
            <person name="van Heeringen S.J."/>
            <person name="Quigley I."/>
            <person name="Heinz S."/>
            <person name="Ogino H."/>
            <person name="Ochi H."/>
            <person name="Hellsten U."/>
            <person name="Lyons J.B."/>
            <person name="Simakov O."/>
            <person name="Putnam N."/>
            <person name="Stites J."/>
            <person name="Kuroki Y."/>
            <person name="Tanaka T."/>
            <person name="Michiue T."/>
            <person name="Watanabe M."/>
            <person name="Bogdanovic O."/>
            <person name="Lister R."/>
            <person name="Georgiou G."/>
            <person name="Paranjpe S.S."/>
            <person name="van Kruijsbergen I."/>
            <person name="Shu S."/>
            <person name="Carlson J."/>
            <person name="Kinoshita T."/>
            <person name="Ohta Y."/>
            <person name="Mawaribuchi S."/>
            <person name="Jenkins J."/>
            <person name="Grimwood J."/>
            <person name="Schmutz J."/>
            <person name="Mitros T."/>
            <person name="Mozaffari S.V."/>
            <person name="Suzuki Y."/>
            <person name="Haramoto Y."/>
            <person name="Yamamoto T.S."/>
            <person name="Takagi C."/>
            <person name="Heald R."/>
            <person name="Miller K."/>
            <person name="Haudenschild C."/>
            <person name="Kitzman J."/>
            <person name="Nakayama T."/>
            <person name="Izutsu Y."/>
            <person name="Robert J."/>
            <person name="Fortriede J."/>
            <person name="Burns K."/>
            <person name="Lotay V."/>
            <person name="Karimi K."/>
            <person name="Yasuoka Y."/>
            <person name="Dichmann D.S."/>
            <person name="Flajnik M.F."/>
            <person name="Houston D.W."/>
            <person name="Shendure J."/>
            <person name="DuPasquier L."/>
            <person name="Vize P.D."/>
            <person name="Zorn A.M."/>
            <person name="Ito M."/>
            <person name="Marcotte E.M."/>
            <person name="Wallingford J.B."/>
            <person name="Ito Y."/>
            <person name="Asashima M."/>
            <person name="Ueno N."/>
            <person name="Matsuda Y."/>
            <person name="Veenstra G.J."/>
            <person name="Fujiyama A."/>
            <person name="Harland R.M."/>
            <person name="Taira M."/>
            <person name="Rokhsar D.S."/>
        </authorList>
    </citation>
    <scope>NUCLEOTIDE SEQUENCE [LARGE SCALE GENOMIC DNA]</scope>
    <source>
        <strain evidence="2">J</strain>
    </source>
</reference>
<dbReference type="EMBL" id="CM004479">
    <property type="protein sequence ID" value="OCT69950.1"/>
    <property type="molecule type" value="Genomic_DNA"/>
</dbReference>
<protein>
    <submittedName>
        <fullName evidence="1">Uncharacterized protein</fullName>
    </submittedName>
</protein>
<name>A0A974H9W4_XENLA</name>
<sequence>MKLHPPQSNIHSAMVGGVTDFQWRGITDLAAPKQKPINDLLYFVAEPGSIDNKPTAGVGCNSNPVNLPIIRNTEAQNGCRLVQDHQICVGDPVSLLHLQQRFETVG</sequence>
<organism evidence="1 2">
    <name type="scientific">Xenopus laevis</name>
    <name type="common">African clawed frog</name>
    <dbReference type="NCBI Taxonomy" id="8355"/>
    <lineage>
        <taxon>Eukaryota</taxon>
        <taxon>Metazoa</taxon>
        <taxon>Chordata</taxon>
        <taxon>Craniata</taxon>
        <taxon>Vertebrata</taxon>
        <taxon>Euteleostomi</taxon>
        <taxon>Amphibia</taxon>
        <taxon>Batrachia</taxon>
        <taxon>Anura</taxon>
        <taxon>Pipoidea</taxon>
        <taxon>Pipidae</taxon>
        <taxon>Xenopodinae</taxon>
        <taxon>Xenopus</taxon>
        <taxon>Xenopus</taxon>
    </lineage>
</organism>
<accession>A0A974H9W4</accession>
<dbReference type="AlphaFoldDB" id="A0A974H9W4"/>
<proteinExistence type="predicted"/>
<evidence type="ECO:0000313" key="1">
    <source>
        <dbReference type="EMBL" id="OCT69950.1"/>
    </source>
</evidence>
<gene>
    <name evidence="1" type="ORF">XELAEV_18036877mg</name>
</gene>
<dbReference type="Proteomes" id="UP000694892">
    <property type="component" value="Chromosome 7S"/>
</dbReference>